<accession>A0A2J6RZ58</accession>
<organism evidence="2 3">
    <name type="scientific">Hyaloscypha variabilis (strain UAMH 11265 / GT02V1 / F)</name>
    <name type="common">Meliniomyces variabilis</name>
    <dbReference type="NCBI Taxonomy" id="1149755"/>
    <lineage>
        <taxon>Eukaryota</taxon>
        <taxon>Fungi</taxon>
        <taxon>Dikarya</taxon>
        <taxon>Ascomycota</taxon>
        <taxon>Pezizomycotina</taxon>
        <taxon>Leotiomycetes</taxon>
        <taxon>Helotiales</taxon>
        <taxon>Hyaloscyphaceae</taxon>
        <taxon>Hyaloscypha</taxon>
        <taxon>Hyaloscypha variabilis</taxon>
    </lineage>
</organism>
<sequence length="228" mass="24538">MGDRSAAEGVMSPWTGQRGGEARGSMRDQQRATAFIWEFGLHIGQLFMHASCNAVMDCGCSSGCTVIAASVGVLLRSARWKGRGGYALSFLLSPSTSSSVSLGHLAPIIPIPSSSAPTASTRLTFGLCLVCCCATLLARNDRICMMNAQRWLVRLPWVPKPLARPSSHESAGGSSKSRSPGYAIHHHLPQVEKTRSLPVASYQARLYRPTFDCCACYRACPETSSRKS</sequence>
<evidence type="ECO:0000313" key="3">
    <source>
        <dbReference type="Proteomes" id="UP000235786"/>
    </source>
</evidence>
<keyword evidence="3" id="KW-1185">Reference proteome</keyword>
<dbReference type="OrthoDB" id="10644219at2759"/>
<proteinExistence type="predicted"/>
<evidence type="ECO:0000313" key="2">
    <source>
        <dbReference type="EMBL" id="PMD43803.1"/>
    </source>
</evidence>
<evidence type="ECO:0000256" key="1">
    <source>
        <dbReference type="SAM" id="MobiDB-lite"/>
    </source>
</evidence>
<reference evidence="2 3" key="1">
    <citation type="submission" date="2016-04" db="EMBL/GenBank/DDBJ databases">
        <title>A degradative enzymes factory behind the ericoid mycorrhizal symbiosis.</title>
        <authorList>
            <consortium name="DOE Joint Genome Institute"/>
            <person name="Martino E."/>
            <person name="Morin E."/>
            <person name="Grelet G."/>
            <person name="Kuo A."/>
            <person name="Kohler A."/>
            <person name="Daghino S."/>
            <person name="Barry K."/>
            <person name="Choi C."/>
            <person name="Cichocki N."/>
            <person name="Clum A."/>
            <person name="Copeland A."/>
            <person name="Hainaut M."/>
            <person name="Haridas S."/>
            <person name="Labutti K."/>
            <person name="Lindquist E."/>
            <person name="Lipzen A."/>
            <person name="Khouja H.-R."/>
            <person name="Murat C."/>
            <person name="Ohm R."/>
            <person name="Olson A."/>
            <person name="Spatafora J."/>
            <person name="Veneault-Fourrey C."/>
            <person name="Henrissat B."/>
            <person name="Grigoriev I."/>
            <person name="Martin F."/>
            <person name="Perotto S."/>
        </authorList>
    </citation>
    <scope>NUCLEOTIDE SEQUENCE [LARGE SCALE GENOMIC DNA]</scope>
    <source>
        <strain evidence="2 3">F</strain>
    </source>
</reference>
<feature type="region of interest" description="Disordered" evidence="1">
    <location>
        <begin position="1"/>
        <end position="25"/>
    </location>
</feature>
<gene>
    <name evidence="2" type="ORF">L207DRAFT_303924</name>
</gene>
<dbReference type="AlphaFoldDB" id="A0A2J6RZ58"/>
<protein>
    <submittedName>
        <fullName evidence="2">Uncharacterized protein</fullName>
    </submittedName>
</protein>
<dbReference type="Proteomes" id="UP000235786">
    <property type="component" value="Unassembled WGS sequence"/>
</dbReference>
<name>A0A2J6RZ58_HYAVF</name>
<dbReference type="EMBL" id="KZ613942">
    <property type="protein sequence ID" value="PMD43803.1"/>
    <property type="molecule type" value="Genomic_DNA"/>
</dbReference>